<dbReference type="AlphaFoldDB" id="A0A0Q0U0S0"/>
<dbReference type="SMR" id="A0A0Q0U0S0"/>
<keyword evidence="6" id="KW-1185">Reference proteome</keyword>
<dbReference type="OMA" id="MNEMCEA"/>
<evidence type="ECO:0000313" key="8">
    <source>
        <dbReference type="Proteomes" id="UP001214131"/>
    </source>
</evidence>
<sequence length="74" mass="8372">MKLLDLEFTNAAGKAQHLKINYVKQGLDEATVRQAMDKLSAAKLFQKDGEDMYVTPKAAQYVETIHEPIFTENN</sequence>
<organism evidence="3 7">
    <name type="scientific">Pediococcus pentosaceus</name>
    <dbReference type="NCBI Taxonomy" id="1255"/>
    <lineage>
        <taxon>Bacteria</taxon>
        <taxon>Bacillati</taxon>
        <taxon>Bacillota</taxon>
        <taxon>Bacilli</taxon>
        <taxon>Lactobacillales</taxon>
        <taxon>Lactobacillaceae</taxon>
        <taxon>Pediococcus</taxon>
    </lineage>
</organism>
<dbReference type="EMBL" id="WENB01000002">
    <property type="protein sequence ID" value="KAF0414049.1"/>
    <property type="molecule type" value="Genomic_DNA"/>
</dbReference>
<reference evidence="1 5" key="1">
    <citation type="submission" date="2017-05" db="EMBL/GenBank/DDBJ databases">
        <title>Genome sequence of Pediococcus pentosaceus strain SRCM100892.</title>
        <authorList>
            <person name="Cho S.H."/>
        </authorList>
    </citation>
    <scope>NUCLEOTIDE SEQUENCE [LARGE SCALE GENOMIC DNA]</scope>
    <source>
        <strain evidence="1 5">SRCM100892</strain>
    </source>
</reference>
<dbReference type="EMBL" id="CP021474">
    <property type="protein sequence ID" value="ARW18856.1"/>
    <property type="molecule type" value="Genomic_DNA"/>
</dbReference>
<accession>A0A0Q0U0S0</accession>
<dbReference type="InterPro" id="IPR021321">
    <property type="entry name" value="DUF2922"/>
</dbReference>
<dbReference type="GeneID" id="33062037"/>
<dbReference type="Proteomes" id="UP001214131">
    <property type="component" value="Chromosome"/>
</dbReference>
<evidence type="ECO:0000313" key="6">
    <source>
        <dbReference type="Proteomes" id="UP000472573"/>
    </source>
</evidence>
<dbReference type="Proteomes" id="UP000472573">
    <property type="component" value="Unassembled WGS sequence"/>
</dbReference>
<name>A0A0Q0U0S0_PEDPE</name>
<reference evidence="4 8" key="6">
    <citation type="submission" date="2023-02" db="EMBL/GenBank/DDBJ databases">
        <title>Comparative genomics and fermentation flavor characterization of five lactic acid bacteria reveal flavor biosynthesis metabolic pathways in fermented muskmelon puree.</title>
        <authorList>
            <person name="Yuan L."/>
            <person name="Li M."/>
            <person name="Xu X."/>
            <person name="Lao F."/>
            <person name="Wu J."/>
        </authorList>
    </citation>
    <scope>NUCLEOTIDE SEQUENCE [LARGE SCALE GENOMIC DNA]</scope>
    <source>
        <strain evidence="4 8">Ca-4</strain>
    </source>
</reference>
<dbReference type="Proteomes" id="UP000196118">
    <property type="component" value="Chromosome"/>
</dbReference>
<accession>A0A8G1E8P9</accession>
<dbReference type="RefSeq" id="WP_002834155.1">
    <property type="nucleotide sequence ID" value="NZ_BJZY01000001.1"/>
</dbReference>
<dbReference type="EMBL" id="CP118739">
    <property type="protein sequence ID" value="WEA56575.1"/>
    <property type="molecule type" value="Genomic_DNA"/>
</dbReference>
<gene>
    <name evidence="2" type="ORF">GBO79_04035</name>
    <name evidence="3" type="ORF">ITQ97_04040</name>
    <name evidence="4" type="ORF">PWB86_05065</name>
    <name evidence="1" type="ORF">S100892_00251</name>
</gene>
<evidence type="ECO:0000313" key="7">
    <source>
        <dbReference type="Proteomes" id="UP000743107"/>
    </source>
</evidence>
<dbReference type="Proteomes" id="UP000743107">
    <property type="component" value="Unassembled WGS sequence"/>
</dbReference>
<dbReference type="Pfam" id="PF11148">
    <property type="entry name" value="DUF2922"/>
    <property type="match status" value="1"/>
</dbReference>
<evidence type="ECO:0000313" key="3">
    <source>
        <dbReference type="EMBL" id="MBF7126986.1"/>
    </source>
</evidence>
<reference evidence="6" key="4">
    <citation type="submission" date="2020-03" db="EMBL/GenBank/DDBJ databases">
        <title>SpeciesPrimer: A bioinformatics pipeline dedicated to the design of qPCR primers for the quantification of bacterial species.</title>
        <authorList>
            <person name="Dreier M."/>
            <person name="Berthoud H."/>
            <person name="Shani N."/>
            <person name="Wechsler D."/>
            <person name="Junier P."/>
        </authorList>
    </citation>
    <scope>NUCLEOTIDE SEQUENCE [LARGE SCALE GENOMIC DNA]</scope>
    <source>
        <strain evidence="6">FAM13073</strain>
    </source>
</reference>
<reference evidence="2" key="2">
    <citation type="submission" date="2019-10" db="EMBL/GenBank/DDBJ databases">
        <authorList>
            <person name="Irmler S."/>
            <person name="Berthoud H."/>
            <person name="Roetschi A."/>
            <person name="Arias E."/>
            <person name="Shani N."/>
            <person name="Wuethrich D."/>
            <person name="Bruggmann R."/>
        </authorList>
    </citation>
    <scope>NUCLEOTIDE SEQUENCE</scope>
    <source>
        <strain evidence="2">FAM13073</strain>
    </source>
</reference>
<evidence type="ECO:0000313" key="1">
    <source>
        <dbReference type="EMBL" id="ARW18856.1"/>
    </source>
</evidence>
<evidence type="ECO:0000313" key="4">
    <source>
        <dbReference type="EMBL" id="WEA56575.1"/>
    </source>
</evidence>
<proteinExistence type="predicted"/>
<dbReference type="EMBL" id="JADOFV010000002">
    <property type="protein sequence ID" value="MBF7126986.1"/>
    <property type="molecule type" value="Genomic_DNA"/>
</dbReference>
<protein>
    <submittedName>
        <fullName evidence="3">DUF2922 domain-containing protein</fullName>
    </submittedName>
    <submittedName>
        <fullName evidence="2">DUF2922 family protein</fullName>
    </submittedName>
</protein>
<evidence type="ECO:0000313" key="5">
    <source>
        <dbReference type="Proteomes" id="UP000196118"/>
    </source>
</evidence>
<reference evidence="2" key="3">
    <citation type="submission" date="2019-12" db="EMBL/GenBank/DDBJ databases">
        <title>SpeciesPrimer: A bioinformatics pipeline dedicated to the design of qPCR primers for the quantification of bacterial species.</title>
        <authorList>
            <person name="Dreier M."/>
            <person name="Berthoud H."/>
            <person name="Shani N."/>
            <person name="Wechsler D."/>
            <person name="Junier P."/>
        </authorList>
    </citation>
    <scope>NUCLEOTIDE SEQUENCE</scope>
    <source>
        <strain evidence="2">FAM13073</strain>
    </source>
</reference>
<evidence type="ECO:0000313" key="2">
    <source>
        <dbReference type="EMBL" id="KAF0414049.1"/>
    </source>
</evidence>
<reference evidence="3" key="5">
    <citation type="submission" date="2020-11" db="EMBL/GenBank/DDBJ databases">
        <title>Antibiotic susceptibility profiles of Pediococcus pentosaceus from various origins and their implications for the safety assessment of strains with food-technology applications.</title>
        <authorList>
            <person name="Shani N."/>
            <person name="Oberhaensli S."/>
            <person name="Arias E."/>
        </authorList>
    </citation>
    <scope>NUCLEOTIDE SEQUENCE</scope>
    <source>
        <strain evidence="3">FAM 19164</strain>
    </source>
</reference>